<dbReference type="Proteomes" id="UP000221165">
    <property type="component" value="Unassembled WGS sequence"/>
</dbReference>
<accession>A0A2C6KGU7</accession>
<protein>
    <submittedName>
        <fullName evidence="2">Uncharacterized protein</fullName>
    </submittedName>
</protein>
<gene>
    <name evidence="2" type="ORF">CSUI_006443</name>
</gene>
<dbReference type="VEuPathDB" id="ToxoDB:CSUI_006443"/>
<organism evidence="2 3">
    <name type="scientific">Cystoisospora suis</name>
    <dbReference type="NCBI Taxonomy" id="483139"/>
    <lineage>
        <taxon>Eukaryota</taxon>
        <taxon>Sar</taxon>
        <taxon>Alveolata</taxon>
        <taxon>Apicomplexa</taxon>
        <taxon>Conoidasida</taxon>
        <taxon>Coccidia</taxon>
        <taxon>Eucoccidiorida</taxon>
        <taxon>Eimeriorina</taxon>
        <taxon>Sarcocystidae</taxon>
        <taxon>Cystoisospora</taxon>
    </lineage>
</organism>
<evidence type="ECO:0000313" key="3">
    <source>
        <dbReference type="Proteomes" id="UP000221165"/>
    </source>
</evidence>
<dbReference type="EMBL" id="MIGC01003260">
    <property type="protein sequence ID" value="PHJ19720.1"/>
    <property type="molecule type" value="Genomic_DNA"/>
</dbReference>
<evidence type="ECO:0000256" key="1">
    <source>
        <dbReference type="SAM" id="Phobius"/>
    </source>
</evidence>
<comment type="caution">
    <text evidence="2">The sequence shown here is derived from an EMBL/GenBank/DDBJ whole genome shotgun (WGS) entry which is preliminary data.</text>
</comment>
<keyword evidence="3" id="KW-1185">Reference proteome</keyword>
<sequence length="50" mass="5664">MVSLAARLGRLGKRFTEEASILFLLFLSSLRYLLLSLLSVKFRAFCLVCP</sequence>
<keyword evidence="1" id="KW-1133">Transmembrane helix</keyword>
<dbReference type="GeneID" id="94429814"/>
<feature type="transmembrane region" description="Helical" evidence="1">
    <location>
        <begin position="21"/>
        <end position="40"/>
    </location>
</feature>
<dbReference type="AlphaFoldDB" id="A0A2C6KGU7"/>
<proteinExistence type="predicted"/>
<reference evidence="2 3" key="1">
    <citation type="journal article" date="2017" name="Int. J. Parasitol.">
        <title>The genome of the protozoan parasite Cystoisospora suis and a reverse vaccinology approach to identify vaccine candidates.</title>
        <authorList>
            <person name="Palmieri N."/>
            <person name="Shrestha A."/>
            <person name="Ruttkowski B."/>
            <person name="Beck T."/>
            <person name="Vogl C."/>
            <person name="Tomley F."/>
            <person name="Blake D.P."/>
            <person name="Joachim A."/>
        </authorList>
    </citation>
    <scope>NUCLEOTIDE SEQUENCE [LARGE SCALE GENOMIC DNA]</scope>
    <source>
        <strain evidence="2 3">Wien I</strain>
    </source>
</reference>
<keyword evidence="1" id="KW-0472">Membrane</keyword>
<evidence type="ECO:0000313" key="2">
    <source>
        <dbReference type="EMBL" id="PHJ19720.1"/>
    </source>
</evidence>
<keyword evidence="1" id="KW-0812">Transmembrane</keyword>
<name>A0A2C6KGU7_9APIC</name>
<dbReference type="RefSeq" id="XP_067921416.1">
    <property type="nucleotide sequence ID" value="XM_068066603.1"/>
</dbReference>